<sequence>MFCPSATPHEYLRSELLGLSLERAKNVESAMEYMQRLFEEVFTARPVEPLPPDRGHYADLSGEELEKLTQLFLTDIEDDRANTRKWRARLHNLTRALYKSRKSLAETMEVCAQAAHAKPKQAGNPWLESASATTDPTSEDVWQNARFSVSVSPQQFFSK</sequence>
<name>A0A9W7D1E3_9STRA</name>
<feature type="region of interest" description="Disordered" evidence="1">
    <location>
        <begin position="116"/>
        <end position="139"/>
    </location>
</feature>
<dbReference type="Proteomes" id="UP001165121">
    <property type="component" value="Unassembled WGS sequence"/>
</dbReference>
<keyword evidence="3" id="KW-1185">Reference proteome</keyword>
<proteinExistence type="predicted"/>
<protein>
    <submittedName>
        <fullName evidence="2">Unnamed protein product</fullName>
    </submittedName>
</protein>
<evidence type="ECO:0000313" key="3">
    <source>
        <dbReference type="Proteomes" id="UP001165121"/>
    </source>
</evidence>
<dbReference type="OrthoDB" id="129512at2759"/>
<dbReference type="EMBL" id="BSXT01002504">
    <property type="protein sequence ID" value="GMF49234.1"/>
    <property type="molecule type" value="Genomic_DNA"/>
</dbReference>
<organism evidence="2 3">
    <name type="scientific">Phytophthora fragariaefolia</name>
    <dbReference type="NCBI Taxonomy" id="1490495"/>
    <lineage>
        <taxon>Eukaryota</taxon>
        <taxon>Sar</taxon>
        <taxon>Stramenopiles</taxon>
        <taxon>Oomycota</taxon>
        <taxon>Peronosporomycetes</taxon>
        <taxon>Peronosporales</taxon>
        <taxon>Peronosporaceae</taxon>
        <taxon>Phytophthora</taxon>
    </lineage>
</organism>
<evidence type="ECO:0000256" key="1">
    <source>
        <dbReference type="SAM" id="MobiDB-lite"/>
    </source>
</evidence>
<reference evidence="2" key="1">
    <citation type="submission" date="2023-04" db="EMBL/GenBank/DDBJ databases">
        <title>Phytophthora fragariaefolia NBRC 109709.</title>
        <authorList>
            <person name="Ichikawa N."/>
            <person name="Sato H."/>
            <person name="Tonouchi N."/>
        </authorList>
    </citation>
    <scope>NUCLEOTIDE SEQUENCE</scope>
    <source>
        <strain evidence="2">NBRC 109709</strain>
    </source>
</reference>
<comment type="caution">
    <text evidence="2">The sequence shown here is derived from an EMBL/GenBank/DDBJ whole genome shotgun (WGS) entry which is preliminary data.</text>
</comment>
<dbReference type="AlphaFoldDB" id="A0A9W7D1E3"/>
<gene>
    <name evidence="2" type="ORF">Pfra01_001937200</name>
</gene>
<evidence type="ECO:0000313" key="2">
    <source>
        <dbReference type="EMBL" id="GMF49234.1"/>
    </source>
</evidence>
<accession>A0A9W7D1E3</accession>